<evidence type="ECO:0000313" key="3">
    <source>
        <dbReference type="Proteomes" id="UP000283269"/>
    </source>
</evidence>
<comment type="caution">
    <text evidence="2">The sequence shown here is derived from an EMBL/GenBank/DDBJ whole genome shotgun (WGS) entry which is preliminary data.</text>
</comment>
<feature type="compositionally biased region" description="Basic residues" evidence="1">
    <location>
        <begin position="176"/>
        <end position="189"/>
    </location>
</feature>
<evidence type="ECO:0000313" key="2">
    <source>
        <dbReference type="EMBL" id="PPQ81205.1"/>
    </source>
</evidence>
<feature type="compositionally biased region" description="Basic and acidic residues" evidence="1">
    <location>
        <begin position="138"/>
        <end position="147"/>
    </location>
</feature>
<evidence type="ECO:0000256" key="1">
    <source>
        <dbReference type="SAM" id="MobiDB-lite"/>
    </source>
</evidence>
<dbReference type="InParanoid" id="A0A409WRP3"/>
<feature type="region of interest" description="Disordered" evidence="1">
    <location>
        <begin position="38"/>
        <end position="207"/>
    </location>
</feature>
<sequence length="220" mass="25056">MADSASAGAKRKKPPTFQHYPTNRAKVLKKAWVEKTKIKSKWKAEKKKEDLTSSYKLEIPVYGDDEDDSNDTKSAKFGQDLSRKTDEETPLRQTTSKMEPSQHHLHPSRAHNHLDLPVKRTNSMQSNPEPRPAKRQRVSKEKEEVKAAEPASLRDLTRVAYSRSTLHTYKTDPLKKKYSTPKHGGKSGNRRREEAGTGRGQPNMKLRMNAMLAKIKQDLA</sequence>
<keyword evidence="3" id="KW-1185">Reference proteome</keyword>
<proteinExistence type="predicted"/>
<dbReference type="EMBL" id="NHYD01003273">
    <property type="protein sequence ID" value="PPQ81205.1"/>
    <property type="molecule type" value="Genomic_DNA"/>
</dbReference>
<evidence type="ECO:0008006" key="4">
    <source>
        <dbReference type="Google" id="ProtNLM"/>
    </source>
</evidence>
<reference evidence="2 3" key="1">
    <citation type="journal article" date="2018" name="Evol. Lett.">
        <title>Horizontal gene cluster transfer increased hallucinogenic mushroom diversity.</title>
        <authorList>
            <person name="Reynolds H.T."/>
            <person name="Vijayakumar V."/>
            <person name="Gluck-Thaler E."/>
            <person name="Korotkin H.B."/>
            <person name="Matheny P.B."/>
            <person name="Slot J.C."/>
        </authorList>
    </citation>
    <scope>NUCLEOTIDE SEQUENCE [LARGE SCALE GENOMIC DNA]</scope>
    <source>
        <strain evidence="2 3">2631</strain>
    </source>
</reference>
<accession>A0A409WRP3</accession>
<name>A0A409WRP3_PSICY</name>
<feature type="region of interest" description="Disordered" evidence="1">
    <location>
        <begin position="1"/>
        <end position="23"/>
    </location>
</feature>
<organism evidence="2 3">
    <name type="scientific">Psilocybe cyanescens</name>
    <dbReference type="NCBI Taxonomy" id="93625"/>
    <lineage>
        <taxon>Eukaryota</taxon>
        <taxon>Fungi</taxon>
        <taxon>Dikarya</taxon>
        <taxon>Basidiomycota</taxon>
        <taxon>Agaricomycotina</taxon>
        <taxon>Agaricomycetes</taxon>
        <taxon>Agaricomycetidae</taxon>
        <taxon>Agaricales</taxon>
        <taxon>Agaricineae</taxon>
        <taxon>Strophariaceae</taxon>
        <taxon>Psilocybe</taxon>
    </lineage>
</organism>
<dbReference type="Proteomes" id="UP000283269">
    <property type="component" value="Unassembled WGS sequence"/>
</dbReference>
<dbReference type="OrthoDB" id="3365439at2759"/>
<feature type="compositionally biased region" description="Basic and acidic residues" evidence="1">
    <location>
        <begin position="81"/>
        <end position="90"/>
    </location>
</feature>
<gene>
    <name evidence="2" type="ORF">CVT25_015729</name>
</gene>
<protein>
    <recommendedName>
        <fullName evidence="4">rRNA-processing protein FYV7</fullName>
    </recommendedName>
</protein>
<feature type="compositionally biased region" description="Basic and acidic residues" evidence="1">
    <location>
        <begin position="38"/>
        <end position="51"/>
    </location>
</feature>
<dbReference type="AlphaFoldDB" id="A0A409WRP3"/>